<dbReference type="GO" id="GO:0046975">
    <property type="term" value="F:histone H3K36 methyltransferase activity"/>
    <property type="evidence" value="ECO:0007669"/>
    <property type="project" value="TreeGrafter"/>
</dbReference>
<evidence type="ECO:0000259" key="1">
    <source>
        <dbReference type="Pfam" id="PF17906"/>
    </source>
</evidence>
<dbReference type="GO" id="GO:0003697">
    <property type="term" value="F:single-stranded DNA binding"/>
    <property type="evidence" value="ECO:0007669"/>
    <property type="project" value="TreeGrafter"/>
</dbReference>
<evidence type="ECO:0000313" key="3">
    <source>
        <dbReference type="Proteomes" id="UP000050761"/>
    </source>
</evidence>
<dbReference type="PANTHER" id="PTHR46060">
    <property type="entry name" value="MARINER MOS1 TRANSPOSASE-LIKE PROTEIN"/>
    <property type="match status" value="1"/>
</dbReference>
<dbReference type="GO" id="GO:0000014">
    <property type="term" value="F:single-stranded DNA endodeoxyribonuclease activity"/>
    <property type="evidence" value="ECO:0007669"/>
    <property type="project" value="TreeGrafter"/>
</dbReference>
<feature type="domain" description="Mos1 transposase HTH" evidence="1">
    <location>
        <begin position="5"/>
        <end position="53"/>
    </location>
</feature>
<dbReference type="GO" id="GO:0044774">
    <property type="term" value="P:mitotic DNA integrity checkpoint signaling"/>
    <property type="evidence" value="ECO:0007669"/>
    <property type="project" value="TreeGrafter"/>
</dbReference>
<dbReference type="Pfam" id="PF17906">
    <property type="entry name" value="HTH_48"/>
    <property type="match status" value="1"/>
</dbReference>
<name>A0A183FR52_HELPZ</name>
<sequence>MDQKMIVRVCLVYDFKLKKSAAESHHSLVSAFGNDVVFKRQCERWFQRFAAGDESLEDEKLGRHAPVLDSDLSRTAVEADPTRSTQELVVEFVYSKSYSKSCFQFDRSVENRETWLDRFAPFAVQL</sequence>
<gene>
    <name evidence="2" type="ORF">HPBE_LOCUS10281</name>
</gene>
<evidence type="ECO:0000313" key="4">
    <source>
        <dbReference type="WBParaSite" id="HPBE_0001028001-mRNA-1"/>
    </source>
</evidence>
<dbReference type="Proteomes" id="UP000050761">
    <property type="component" value="Unassembled WGS sequence"/>
</dbReference>
<dbReference type="GO" id="GO:0035861">
    <property type="term" value="C:site of double-strand break"/>
    <property type="evidence" value="ECO:0007669"/>
    <property type="project" value="TreeGrafter"/>
</dbReference>
<dbReference type="AlphaFoldDB" id="A0A183FR52"/>
<dbReference type="GO" id="GO:0000729">
    <property type="term" value="P:DNA double-strand break processing"/>
    <property type="evidence" value="ECO:0007669"/>
    <property type="project" value="TreeGrafter"/>
</dbReference>
<dbReference type="GO" id="GO:0042800">
    <property type="term" value="F:histone H3K4 methyltransferase activity"/>
    <property type="evidence" value="ECO:0007669"/>
    <property type="project" value="TreeGrafter"/>
</dbReference>
<proteinExistence type="predicted"/>
<organism evidence="3 4">
    <name type="scientific">Heligmosomoides polygyrus</name>
    <name type="common">Parasitic roundworm</name>
    <dbReference type="NCBI Taxonomy" id="6339"/>
    <lineage>
        <taxon>Eukaryota</taxon>
        <taxon>Metazoa</taxon>
        <taxon>Ecdysozoa</taxon>
        <taxon>Nematoda</taxon>
        <taxon>Chromadorea</taxon>
        <taxon>Rhabditida</taxon>
        <taxon>Rhabditina</taxon>
        <taxon>Rhabditomorpha</taxon>
        <taxon>Strongyloidea</taxon>
        <taxon>Heligmosomidae</taxon>
        <taxon>Heligmosomoides</taxon>
    </lineage>
</organism>
<dbReference type="GO" id="GO:0044547">
    <property type="term" value="F:DNA topoisomerase binding"/>
    <property type="evidence" value="ECO:0007669"/>
    <property type="project" value="TreeGrafter"/>
</dbReference>
<accession>A0A3P8A0Y8</accession>
<dbReference type="InterPro" id="IPR041426">
    <property type="entry name" value="Mos1_HTH"/>
</dbReference>
<dbReference type="Gene3D" id="1.10.10.1450">
    <property type="match status" value="1"/>
</dbReference>
<evidence type="ECO:0000313" key="2">
    <source>
        <dbReference type="EMBL" id="VDO84463.1"/>
    </source>
</evidence>
<dbReference type="GO" id="GO:0006303">
    <property type="term" value="P:double-strand break repair via nonhomologous end joining"/>
    <property type="evidence" value="ECO:0007669"/>
    <property type="project" value="TreeGrafter"/>
</dbReference>
<protein>
    <submittedName>
        <fullName evidence="4">HTH_48 domain-containing protein</fullName>
    </submittedName>
</protein>
<dbReference type="GO" id="GO:0000793">
    <property type="term" value="C:condensed chromosome"/>
    <property type="evidence" value="ECO:0007669"/>
    <property type="project" value="TreeGrafter"/>
</dbReference>
<dbReference type="OrthoDB" id="6137736at2759"/>
<dbReference type="PANTHER" id="PTHR46060:SF2">
    <property type="entry name" value="HISTONE-LYSINE N-METHYLTRANSFERASE SETMAR"/>
    <property type="match status" value="1"/>
</dbReference>
<dbReference type="GO" id="GO:0031297">
    <property type="term" value="P:replication fork processing"/>
    <property type="evidence" value="ECO:0007669"/>
    <property type="project" value="TreeGrafter"/>
</dbReference>
<keyword evidence="3" id="KW-1185">Reference proteome</keyword>
<reference evidence="2 3" key="1">
    <citation type="submission" date="2018-11" db="EMBL/GenBank/DDBJ databases">
        <authorList>
            <consortium name="Pathogen Informatics"/>
        </authorList>
    </citation>
    <scope>NUCLEOTIDE SEQUENCE [LARGE SCALE GENOMIC DNA]</scope>
</reference>
<dbReference type="InterPro" id="IPR052709">
    <property type="entry name" value="Transposase-MT_Hybrid"/>
</dbReference>
<dbReference type="EMBL" id="UZAH01026711">
    <property type="protein sequence ID" value="VDO84463.1"/>
    <property type="molecule type" value="Genomic_DNA"/>
</dbReference>
<dbReference type="GO" id="GO:0015074">
    <property type="term" value="P:DNA integration"/>
    <property type="evidence" value="ECO:0007669"/>
    <property type="project" value="TreeGrafter"/>
</dbReference>
<accession>A0A183FR52</accession>
<reference evidence="4" key="2">
    <citation type="submission" date="2019-09" db="UniProtKB">
        <authorList>
            <consortium name="WormBaseParasite"/>
        </authorList>
    </citation>
    <scope>IDENTIFICATION</scope>
</reference>
<dbReference type="WBParaSite" id="HPBE_0001028001-mRNA-1">
    <property type="protein sequence ID" value="HPBE_0001028001-mRNA-1"/>
    <property type="gene ID" value="HPBE_0001028001"/>
</dbReference>
<dbReference type="GO" id="GO:0005634">
    <property type="term" value="C:nucleus"/>
    <property type="evidence" value="ECO:0007669"/>
    <property type="project" value="TreeGrafter"/>
</dbReference>
<dbReference type="GO" id="GO:0003690">
    <property type="term" value="F:double-stranded DNA binding"/>
    <property type="evidence" value="ECO:0007669"/>
    <property type="project" value="TreeGrafter"/>
</dbReference>